<proteinExistence type="inferred from homology"/>
<keyword evidence="3" id="KW-0689">Ribosomal protein</keyword>
<protein>
    <recommendedName>
        <fullName evidence="7">Large ribosomal subunit protein uL23m</fullName>
    </recommendedName>
</protein>
<reference evidence="9" key="1">
    <citation type="journal article" date="2017" name="Genome Biol.">
        <title>Comparative genomics reveals high biological diversity and specific adaptations in the industrially and medically important fungal genus Aspergillus.</title>
        <authorList>
            <person name="de Vries R.P."/>
            <person name="Riley R."/>
            <person name="Wiebenga A."/>
            <person name="Aguilar-Osorio G."/>
            <person name="Amillis S."/>
            <person name="Uchima C.A."/>
            <person name="Anderluh G."/>
            <person name="Asadollahi M."/>
            <person name="Askin M."/>
            <person name="Barry K."/>
            <person name="Battaglia E."/>
            <person name="Bayram O."/>
            <person name="Benocci T."/>
            <person name="Braus-Stromeyer S.A."/>
            <person name="Caldana C."/>
            <person name="Canovas D."/>
            <person name="Cerqueira G.C."/>
            <person name="Chen F."/>
            <person name="Chen W."/>
            <person name="Choi C."/>
            <person name="Clum A."/>
            <person name="Dos Santos R.A."/>
            <person name="Damasio A.R."/>
            <person name="Diallinas G."/>
            <person name="Emri T."/>
            <person name="Fekete E."/>
            <person name="Flipphi M."/>
            <person name="Freyberg S."/>
            <person name="Gallo A."/>
            <person name="Gournas C."/>
            <person name="Habgood R."/>
            <person name="Hainaut M."/>
            <person name="Harispe M.L."/>
            <person name="Henrissat B."/>
            <person name="Hilden K.S."/>
            <person name="Hope R."/>
            <person name="Hossain A."/>
            <person name="Karabika E."/>
            <person name="Karaffa L."/>
            <person name="Karanyi Z."/>
            <person name="Krasevec N."/>
            <person name="Kuo A."/>
            <person name="Kusch H."/>
            <person name="LaButti K."/>
            <person name="Lagendijk E.L."/>
            <person name="Lapidus A."/>
            <person name="Levasseur A."/>
            <person name="Lindquist E."/>
            <person name="Lipzen A."/>
            <person name="Logrieco A.F."/>
            <person name="MacCabe A."/>
            <person name="Maekelae M.R."/>
            <person name="Malavazi I."/>
            <person name="Melin P."/>
            <person name="Meyer V."/>
            <person name="Mielnichuk N."/>
            <person name="Miskei M."/>
            <person name="Molnar A.P."/>
            <person name="Mule G."/>
            <person name="Ngan C.Y."/>
            <person name="Orejas M."/>
            <person name="Orosz E."/>
            <person name="Ouedraogo J.P."/>
            <person name="Overkamp K.M."/>
            <person name="Park H.-S."/>
            <person name="Perrone G."/>
            <person name="Piumi F."/>
            <person name="Punt P.J."/>
            <person name="Ram A.F."/>
            <person name="Ramon A."/>
            <person name="Rauscher S."/>
            <person name="Record E."/>
            <person name="Riano-Pachon D.M."/>
            <person name="Robert V."/>
            <person name="Roehrig J."/>
            <person name="Ruller R."/>
            <person name="Salamov A."/>
            <person name="Salih N.S."/>
            <person name="Samson R.A."/>
            <person name="Sandor E."/>
            <person name="Sanguinetti M."/>
            <person name="Schuetze T."/>
            <person name="Sepcic K."/>
            <person name="Shelest E."/>
            <person name="Sherlock G."/>
            <person name="Sophianopoulou V."/>
            <person name="Squina F.M."/>
            <person name="Sun H."/>
            <person name="Susca A."/>
            <person name="Todd R.B."/>
            <person name="Tsang A."/>
            <person name="Unkles S.E."/>
            <person name="van de Wiele N."/>
            <person name="van Rossen-Uffink D."/>
            <person name="Oliveira J.V."/>
            <person name="Vesth T.C."/>
            <person name="Visser J."/>
            <person name="Yu J.-H."/>
            <person name="Zhou M."/>
            <person name="Andersen M.R."/>
            <person name="Archer D.B."/>
            <person name="Baker S.E."/>
            <person name="Benoit I."/>
            <person name="Brakhage A.A."/>
            <person name="Braus G.H."/>
            <person name="Fischer R."/>
            <person name="Frisvad J.C."/>
            <person name="Goldman G.H."/>
            <person name="Houbraken J."/>
            <person name="Oakley B."/>
            <person name="Pocsi I."/>
            <person name="Scazzocchio C."/>
            <person name="Seiboth B."/>
            <person name="vanKuyk P.A."/>
            <person name="Wortman J."/>
            <person name="Dyer P.S."/>
            <person name="Grigoriev I.V."/>
        </authorList>
    </citation>
    <scope>NUCLEOTIDE SEQUENCE [LARGE SCALE GENOMIC DNA]</scope>
    <source>
        <strain evidence="9">DTO 134E9</strain>
    </source>
</reference>
<evidence type="ECO:0000256" key="6">
    <source>
        <dbReference type="ARBA" id="ARBA00037226"/>
    </source>
</evidence>
<evidence type="ECO:0000256" key="4">
    <source>
        <dbReference type="ARBA" id="ARBA00023128"/>
    </source>
</evidence>
<dbReference type="PANTHER" id="PTHR12059">
    <property type="entry name" value="RIBOSOMAL PROTEIN L23-RELATED"/>
    <property type="match status" value="1"/>
</dbReference>
<comment type="similarity">
    <text evidence="2">Belongs to the universal ribosomal protein uL23 family.</text>
</comment>
<evidence type="ECO:0000256" key="7">
    <source>
        <dbReference type="ARBA" id="ARBA00039977"/>
    </source>
</evidence>
<dbReference type="VEuPathDB" id="FungiDB:ASPWEDRAFT_38890"/>
<dbReference type="Pfam" id="PF00276">
    <property type="entry name" value="Ribosomal_L23"/>
    <property type="match status" value="1"/>
</dbReference>
<dbReference type="EMBL" id="KV878211">
    <property type="protein sequence ID" value="OJJ37220.1"/>
    <property type="molecule type" value="Genomic_DNA"/>
</dbReference>
<accession>A0A1L9RQI5</accession>
<dbReference type="OrthoDB" id="275582at2759"/>
<organism evidence="8 9">
    <name type="scientific">Aspergillus wentii DTO 134E9</name>
    <dbReference type="NCBI Taxonomy" id="1073089"/>
    <lineage>
        <taxon>Eukaryota</taxon>
        <taxon>Fungi</taxon>
        <taxon>Dikarya</taxon>
        <taxon>Ascomycota</taxon>
        <taxon>Pezizomycotina</taxon>
        <taxon>Eurotiomycetes</taxon>
        <taxon>Eurotiomycetidae</taxon>
        <taxon>Eurotiales</taxon>
        <taxon>Aspergillaceae</taxon>
        <taxon>Aspergillus</taxon>
        <taxon>Aspergillus subgen. Cremei</taxon>
    </lineage>
</organism>
<dbReference type="RefSeq" id="XP_040690896.1">
    <property type="nucleotide sequence ID" value="XM_040834985.1"/>
</dbReference>
<dbReference type="AlphaFoldDB" id="A0A1L9RQI5"/>
<dbReference type="InterPro" id="IPR012677">
    <property type="entry name" value="Nucleotide-bd_a/b_plait_sf"/>
</dbReference>
<dbReference type="STRING" id="1073089.A0A1L9RQI5"/>
<dbReference type="Gene3D" id="3.30.70.330">
    <property type="match status" value="1"/>
</dbReference>
<evidence type="ECO:0000256" key="5">
    <source>
        <dbReference type="ARBA" id="ARBA00023274"/>
    </source>
</evidence>
<dbReference type="GO" id="GO:0003735">
    <property type="term" value="F:structural constituent of ribosome"/>
    <property type="evidence" value="ECO:0007669"/>
    <property type="project" value="InterPro"/>
</dbReference>
<dbReference type="FunFam" id="3.30.70.330:FF:000687">
    <property type="entry name" value="54S ribosomal protein L23, mitochondrial"/>
    <property type="match status" value="1"/>
</dbReference>
<keyword evidence="5" id="KW-0687">Ribonucleoprotein</keyword>
<dbReference type="GO" id="GO:0005762">
    <property type="term" value="C:mitochondrial large ribosomal subunit"/>
    <property type="evidence" value="ECO:0007669"/>
    <property type="project" value="TreeGrafter"/>
</dbReference>
<evidence type="ECO:0000256" key="3">
    <source>
        <dbReference type="ARBA" id="ARBA00022980"/>
    </source>
</evidence>
<dbReference type="InterPro" id="IPR012678">
    <property type="entry name" value="Ribosomal_uL23/eL15/eS24_sf"/>
</dbReference>
<comment type="function">
    <text evidence="6">Component of the mitochondrial ribosome (mitoribosome), a dedicated translation machinery responsible for the synthesis of mitochondrial genome-encoded proteins, including at least some of the essential transmembrane subunits of the mitochondrial respiratory chain. The mitoribosomes are attached to the mitochondrial inner membrane and translation products are cotranslationally integrated into the membrane.</text>
</comment>
<dbReference type="InterPro" id="IPR013025">
    <property type="entry name" value="Ribosomal_uL23-like"/>
</dbReference>
<keyword evidence="4" id="KW-0496">Mitochondrion</keyword>
<evidence type="ECO:0000256" key="2">
    <source>
        <dbReference type="ARBA" id="ARBA00006700"/>
    </source>
</evidence>
<dbReference type="GeneID" id="63750833"/>
<keyword evidence="9" id="KW-1185">Reference proteome</keyword>
<comment type="subcellular location">
    <subcellularLocation>
        <location evidence="1">Mitochondrion</location>
    </subcellularLocation>
</comment>
<evidence type="ECO:0000313" key="8">
    <source>
        <dbReference type="EMBL" id="OJJ37220.1"/>
    </source>
</evidence>
<dbReference type="SUPFAM" id="SSF54189">
    <property type="entry name" value="Ribosomal proteins S24e, L23 and L15e"/>
    <property type="match status" value="1"/>
</dbReference>
<name>A0A1L9RQI5_ASPWE</name>
<dbReference type="Proteomes" id="UP000184383">
    <property type="component" value="Unassembled WGS sequence"/>
</dbReference>
<dbReference type="PANTHER" id="PTHR12059:SF5">
    <property type="entry name" value="LARGE RIBOSOMAL SUBUNIT PROTEIN UL23M"/>
    <property type="match status" value="1"/>
</dbReference>
<sequence length="204" mass="23828">MVRNIHKIPKKPADWLPPSAPLSLRKQVFLPDFTIALIRTPFLPPRYASFYVPLNFNKLDMRDYMKRLYGVDVLNVRSYVEQQKVTRAKSLGRYGYGQLRRPMSKKRMTVEMTQPFVWPETPKNMDPWEKDQYFKAAKYQEDLQDQQRPDAGMKANESEREAYEKEAKELLDGKKVWRPTWQALGLSYDRKGLGADKGSSSTSS</sequence>
<evidence type="ECO:0000313" key="9">
    <source>
        <dbReference type="Proteomes" id="UP000184383"/>
    </source>
</evidence>
<evidence type="ECO:0000256" key="1">
    <source>
        <dbReference type="ARBA" id="ARBA00004173"/>
    </source>
</evidence>
<gene>
    <name evidence="8" type="ORF">ASPWEDRAFT_38890</name>
</gene>
<dbReference type="GO" id="GO:0032543">
    <property type="term" value="P:mitochondrial translation"/>
    <property type="evidence" value="ECO:0007669"/>
    <property type="project" value="TreeGrafter"/>
</dbReference>